<protein>
    <submittedName>
        <fullName evidence="2">Uncharacterized protein</fullName>
    </submittedName>
</protein>
<sequence length="84" mass="9388">MADDVADKFTVKIDFRADHRQYEDGNTHSRAKLGISGDRVLRWREAGWVDVDGMEPGPEAKPGPVKIQPRDIEIGSNNVKRGKS</sequence>
<dbReference type="Proteomes" id="UP001205843">
    <property type="component" value="Unassembled WGS sequence"/>
</dbReference>
<reference evidence="2" key="1">
    <citation type="submission" date="2022-03" db="EMBL/GenBank/DDBJ databases">
        <title>Genomic Encyclopedia of Type Strains, Phase III (KMG-III): the genomes of soil and plant-associated and newly described type strains.</title>
        <authorList>
            <person name="Whitman W."/>
        </authorList>
    </citation>
    <scope>NUCLEOTIDE SEQUENCE</scope>
    <source>
        <strain evidence="2">ANL 6-2</strain>
    </source>
</reference>
<evidence type="ECO:0000313" key="2">
    <source>
        <dbReference type="EMBL" id="MCP1675461.1"/>
    </source>
</evidence>
<dbReference type="AlphaFoldDB" id="A0AAE3G673"/>
<dbReference type="EMBL" id="JALJXV010000006">
    <property type="protein sequence ID" value="MCP1675461.1"/>
    <property type="molecule type" value="Genomic_DNA"/>
</dbReference>
<evidence type="ECO:0000256" key="1">
    <source>
        <dbReference type="SAM" id="MobiDB-lite"/>
    </source>
</evidence>
<proteinExistence type="predicted"/>
<name>A0AAE3G673_9GAMM</name>
<feature type="region of interest" description="Disordered" evidence="1">
    <location>
        <begin position="52"/>
        <end position="84"/>
    </location>
</feature>
<evidence type="ECO:0000313" key="3">
    <source>
        <dbReference type="Proteomes" id="UP001205843"/>
    </source>
</evidence>
<gene>
    <name evidence="2" type="ORF">J2T57_002611</name>
</gene>
<accession>A0AAE3G673</accession>
<dbReference type="RefSeq" id="WP_253478936.1">
    <property type="nucleotide sequence ID" value="NZ_JALJXV010000006.1"/>
</dbReference>
<keyword evidence="3" id="KW-1185">Reference proteome</keyword>
<feature type="compositionally biased region" description="Polar residues" evidence="1">
    <location>
        <begin position="75"/>
        <end position="84"/>
    </location>
</feature>
<comment type="caution">
    <text evidence="2">The sequence shown here is derived from an EMBL/GenBank/DDBJ whole genome shotgun (WGS) entry which is preliminary data.</text>
</comment>
<organism evidence="2 3">
    <name type="scientific">Natronocella acetinitrilica</name>
    <dbReference type="NCBI Taxonomy" id="414046"/>
    <lineage>
        <taxon>Bacteria</taxon>
        <taxon>Pseudomonadati</taxon>
        <taxon>Pseudomonadota</taxon>
        <taxon>Gammaproteobacteria</taxon>
        <taxon>Chromatiales</taxon>
        <taxon>Ectothiorhodospiraceae</taxon>
        <taxon>Natronocella</taxon>
    </lineage>
</organism>